<dbReference type="InterPro" id="IPR000760">
    <property type="entry name" value="Inositol_monophosphatase-like"/>
</dbReference>
<dbReference type="GO" id="GO:0004441">
    <property type="term" value="F:inositol-1,4-bisphosphate 1-phosphatase activity"/>
    <property type="evidence" value="ECO:0007669"/>
    <property type="project" value="UniProtKB-EC"/>
</dbReference>
<keyword evidence="6" id="KW-0378">Hydrolase</keyword>
<dbReference type="CDD" id="cd01640">
    <property type="entry name" value="IPPase"/>
    <property type="match status" value="1"/>
</dbReference>
<evidence type="ECO:0000256" key="15">
    <source>
        <dbReference type="ARBA" id="ARBA00044519"/>
    </source>
</evidence>
<evidence type="ECO:0000256" key="11">
    <source>
        <dbReference type="ARBA" id="ARBA00044466"/>
    </source>
</evidence>
<dbReference type="FunFam" id="3.40.190.80:FF:000006">
    <property type="entry name" value="Bisphosphate nucleotidase 1"/>
    <property type="match status" value="1"/>
</dbReference>
<dbReference type="SUPFAM" id="SSF56655">
    <property type="entry name" value="Carbohydrate phosphatase"/>
    <property type="match status" value="1"/>
</dbReference>
<evidence type="ECO:0000256" key="5">
    <source>
        <dbReference type="ARBA" id="ARBA00022723"/>
    </source>
</evidence>
<comment type="catalytic activity">
    <reaction evidence="13">
        <text>adenosine 3',5'-bisphosphate + H2O = AMP + phosphate</text>
        <dbReference type="Rhea" id="RHEA:10040"/>
        <dbReference type="ChEBI" id="CHEBI:15377"/>
        <dbReference type="ChEBI" id="CHEBI:43474"/>
        <dbReference type="ChEBI" id="CHEBI:58343"/>
        <dbReference type="ChEBI" id="CHEBI:456215"/>
        <dbReference type="EC" id="3.1.3.7"/>
    </reaction>
    <physiologicalReaction direction="left-to-right" evidence="13">
        <dbReference type="Rhea" id="RHEA:10041"/>
    </physiologicalReaction>
</comment>
<comment type="catalytic activity">
    <reaction evidence="12">
        <text>1D-myo-inositol 1,4-bisphosphate + H2O = 1D-myo-inositol 4-phosphate + phosphate</text>
        <dbReference type="Rhea" id="RHEA:15553"/>
        <dbReference type="ChEBI" id="CHEBI:15377"/>
        <dbReference type="ChEBI" id="CHEBI:43474"/>
        <dbReference type="ChEBI" id="CHEBI:58282"/>
        <dbReference type="ChEBI" id="CHEBI:58469"/>
        <dbReference type="EC" id="3.1.3.57"/>
    </reaction>
    <physiologicalReaction direction="left-to-right" evidence="12">
        <dbReference type="Rhea" id="RHEA:15554"/>
    </physiologicalReaction>
</comment>
<dbReference type="InterPro" id="IPR020550">
    <property type="entry name" value="Inositol_monophosphatase_CS"/>
</dbReference>
<dbReference type="PANTHER" id="PTHR43028:SF5">
    <property type="entry name" value="3'(2'),5'-BISPHOSPHATE NUCLEOTIDASE 1"/>
    <property type="match status" value="1"/>
</dbReference>
<keyword evidence="7 18" id="KW-0460">Magnesium</keyword>
<dbReference type="OMA" id="QTEADRC"/>
<feature type="binding site" evidence="18">
    <location>
        <position position="159"/>
    </location>
    <ligand>
        <name>Mg(2+)</name>
        <dbReference type="ChEBI" id="CHEBI:18420"/>
        <label>1</label>
        <note>catalytic</note>
    </ligand>
</feature>
<evidence type="ECO:0000256" key="16">
    <source>
        <dbReference type="ARBA" id="ARBA00044544"/>
    </source>
</evidence>
<protein>
    <recommendedName>
        <fullName evidence="8">3'(2'),5'-bisphosphate nucleotidase 1</fullName>
        <ecNumber evidence="15">3.1.3.57</ecNumber>
        <ecNumber evidence="3">3.1.3.7</ecNumber>
    </recommendedName>
    <alternativeName>
        <fullName evidence="16">3'-phosphoadenosine 5'-phosphate phosphatase</fullName>
    </alternativeName>
    <alternativeName>
        <fullName evidence="9">Bisphosphate 3'-nucleotidase 1</fullName>
    </alternativeName>
    <alternativeName>
        <fullName evidence="17">Inositol-polyphosphate 1-phosphatase</fullName>
    </alternativeName>
</protein>
<evidence type="ECO:0000256" key="3">
    <source>
        <dbReference type="ARBA" id="ARBA00012633"/>
    </source>
</evidence>
<comment type="catalytic activity">
    <reaction evidence="10">
        <text>1D-myo-inositol 1,3,4-trisphosphate + H2O = 1D-myo-inositol 3,4-bisphosphate + phosphate</text>
        <dbReference type="Rhea" id="RHEA:70319"/>
        <dbReference type="ChEBI" id="CHEBI:15377"/>
        <dbReference type="ChEBI" id="CHEBI:43474"/>
        <dbReference type="ChEBI" id="CHEBI:58414"/>
        <dbReference type="ChEBI" id="CHEBI:83241"/>
    </reaction>
    <physiologicalReaction direction="left-to-right" evidence="10">
        <dbReference type="Rhea" id="RHEA:70320"/>
    </physiologicalReaction>
</comment>
<dbReference type="EC" id="3.1.3.7" evidence="3"/>
<evidence type="ECO:0000256" key="10">
    <source>
        <dbReference type="ARBA" id="ARBA00044465"/>
    </source>
</evidence>
<keyword evidence="19" id="KW-1185">Reference proteome</keyword>
<sequence length="349" mass="38263">MRLACVLRLASWRTERVFRSSSDFPVPQRISLGKAQGMASSSASPLIIRLVSASVAIANRAGSIIRKIMKDGSLNIVQKGGEGIFDPQTEADRRAQHCIVASLITRFPGITVIGEEVILKKIILQIEMGESEDVLAVECPPEYQDVDLNDVVVWVDPVDGTTEYTQGFLDHVTVLIGVAVKGVAVGGVIHQPYFNYKTSPVEEQGRTMWGILGLGGFGFEHKESTQRVITTTRSHLTEDVQKTIDAMKPDEILRVGGAGHKVILLLEGTASAYIFASRGCKKWDTCAPEAILHAVGGKLTDCHNKRYTYNKDVDHINTGGVIAAYSNHQFYVDRVPMSIREKLPTQCVE</sequence>
<evidence type="ECO:0000256" key="4">
    <source>
        <dbReference type="ARBA" id="ARBA00022671"/>
    </source>
</evidence>
<dbReference type="Gene3D" id="3.40.190.80">
    <property type="match status" value="1"/>
</dbReference>
<evidence type="ECO:0000256" key="9">
    <source>
        <dbReference type="ARBA" id="ARBA00041815"/>
    </source>
</evidence>
<evidence type="ECO:0000256" key="1">
    <source>
        <dbReference type="ARBA" id="ARBA00001946"/>
    </source>
</evidence>
<gene>
    <name evidence="20" type="primary">LOC110975224</name>
</gene>
<evidence type="ECO:0000256" key="6">
    <source>
        <dbReference type="ARBA" id="ARBA00022801"/>
    </source>
</evidence>
<dbReference type="CTD" id="10380"/>
<evidence type="ECO:0000313" key="19">
    <source>
        <dbReference type="Proteomes" id="UP000694845"/>
    </source>
</evidence>
<dbReference type="OrthoDB" id="411145at2759"/>
<dbReference type="GO" id="GO:0046854">
    <property type="term" value="P:phosphatidylinositol phosphate biosynthetic process"/>
    <property type="evidence" value="ECO:0007669"/>
    <property type="project" value="InterPro"/>
</dbReference>
<evidence type="ECO:0000256" key="18">
    <source>
        <dbReference type="PIRSR" id="PIRSR600760-2"/>
    </source>
</evidence>
<evidence type="ECO:0000256" key="14">
    <source>
        <dbReference type="ARBA" id="ARBA00044484"/>
    </source>
</evidence>
<evidence type="ECO:0000256" key="8">
    <source>
        <dbReference type="ARBA" id="ARBA00040342"/>
    </source>
</evidence>
<dbReference type="GeneID" id="110975224"/>
<dbReference type="GO" id="GO:0008441">
    <property type="term" value="F:3'(2'),5'-bisphosphate nucleotidase activity"/>
    <property type="evidence" value="ECO:0007669"/>
    <property type="project" value="UniProtKB-EC"/>
</dbReference>
<feature type="binding site" evidence="18">
    <location>
        <position position="115"/>
    </location>
    <ligand>
        <name>Mg(2+)</name>
        <dbReference type="ChEBI" id="CHEBI:18420"/>
        <label>1</label>
        <note>catalytic</note>
    </ligand>
</feature>
<dbReference type="AlphaFoldDB" id="A0A8B7XT72"/>
<keyword evidence="4" id="KW-0452">Lithium</keyword>
<dbReference type="Proteomes" id="UP000694845">
    <property type="component" value="Unplaced"/>
</dbReference>
<organism evidence="19 20">
    <name type="scientific">Acanthaster planci</name>
    <name type="common">Crown-of-thorns starfish</name>
    <dbReference type="NCBI Taxonomy" id="133434"/>
    <lineage>
        <taxon>Eukaryota</taxon>
        <taxon>Metazoa</taxon>
        <taxon>Echinodermata</taxon>
        <taxon>Eleutherozoa</taxon>
        <taxon>Asterozoa</taxon>
        <taxon>Asteroidea</taxon>
        <taxon>Valvatacea</taxon>
        <taxon>Valvatida</taxon>
        <taxon>Acanthasteridae</taxon>
        <taxon>Acanthaster</taxon>
    </lineage>
</organism>
<evidence type="ECO:0000313" key="20">
    <source>
        <dbReference type="RefSeq" id="XP_022083200.1"/>
    </source>
</evidence>
<dbReference type="EC" id="3.1.3.57" evidence="15"/>
<feature type="binding site" evidence="18">
    <location>
        <position position="284"/>
    </location>
    <ligand>
        <name>Mg(2+)</name>
        <dbReference type="ChEBI" id="CHEBI:18420"/>
        <label>1</label>
        <note>catalytic</note>
    </ligand>
</feature>
<name>A0A8B7XT72_ACAPL</name>
<dbReference type="InterPro" id="IPR020583">
    <property type="entry name" value="Inositol_monoP_metal-BS"/>
</dbReference>
<dbReference type="Pfam" id="PF00459">
    <property type="entry name" value="Inositol_P"/>
    <property type="match status" value="1"/>
</dbReference>
<comment type="cofactor">
    <cofactor evidence="1 18">
        <name>Mg(2+)</name>
        <dbReference type="ChEBI" id="CHEBI:18420"/>
    </cofactor>
</comment>
<dbReference type="InterPro" id="IPR050725">
    <property type="entry name" value="CysQ/Inositol_MonoPase"/>
</dbReference>
<accession>A0A8B7XT72</accession>
<comment type="catalytic activity">
    <reaction evidence="11">
        <text>adenosine 2',5'-bisphosphate + H2O = AMP + phosphate</text>
        <dbReference type="Rhea" id="RHEA:77643"/>
        <dbReference type="ChEBI" id="CHEBI:15377"/>
        <dbReference type="ChEBI" id="CHEBI:43474"/>
        <dbReference type="ChEBI" id="CHEBI:194156"/>
        <dbReference type="ChEBI" id="CHEBI:456215"/>
        <dbReference type="EC" id="3.1.3.7"/>
    </reaction>
    <physiologicalReaction direction="left-to-right" evidence="11">
        <dbReference type="Rhea" id="RHEA:77644"/>
    </physiologicalReaction>
</comment>
<evidence type="ECO:0000256" key="12">
    <source>
        <dbReference type="ARBA" id="ARBA00044478"/>
    </source>
</evidence>
<dbReference type="PROSITE" id="PS00630">
    <property type="entry name" value="IMP_2"/>
    <property type="match status" value="1"/>
</dbReference>
<proteinExistence type="inferred from homology"/>
<comment type="similarity">
    <text evidence="2">Belongs to the inositol monophosphatase superfamily.</text>
</comment>
<dbReference type="PROSITE" id="PS00629">
    <property type="entry name" value="IMP_1"/>
    <property type="match status" value="1"/>
</dbReference>
<reference evidence="20" key="1">
    <citation type="submission" date="2025-08" db="UniProtKB">
        <authorList>
            <consortium name="RefSeq"/>
        </authorList>
    </citation>
    <scope>IDENTIFICATION</scope>
</reference>
<feature type="binding site" evidence="18">
    <location>
        <position position="156"/>
    </location>
    <ligand>
        <name>Mg(2+)</name>
        <dbReference type="ChEBI" id="CHEBI:18420"/>
        <label>1</label>
        <note>catalytic</note>
    </ligand>
</feature>
<keyword evidence="5 18" id="KW-0479">Metal-binding</keyword>
<dbReference type="PANTHER" id="PTHR43028">
    <property type="entry name" value="3'(2'),5'-BISPHOSPHATE NUCLEOTIDASE 1"/>
    <property type="match status" value="1"/>
</dbReference>
<evidence type="ECO:0000256" key="13">
    <source>
        <dbReference type="ARBA" id="ARBA00044479"/>
    </source>
</evidence>
<dbReference type="GO" id="GO:0046872">
    <property type="term" value="F:metal ion binding"/>
    <property type="evidence" value="ECO:0007669"/>
    <property type="project" value="UniProtKB-KW"/>
</dbReference>
<comment type="catalytic activity">
    <reaction evidence="14">
        <text>3'-phosphoadenylyl sulfate + H2O = adenosine 5'-phosphosulfate + phosphate</text>
        <dbReference type="Rhea" id="RHEA:77639"/>
        <dbReference type="ChEBI" id="CHEBI:15377"/>
        <dbReference type="ChEBI" id="CHEBI:43474"/>
        <dbReference type="ChEBI" id="CHEBI:58243"/>
        <dbReference type="ChEBI" id="CHEBI:58339"/>
        <dbReference type="EC" id="3.1.3.7"/>
    </reaction>
    <physiologicalReaction direction="left-to-right" evidence="14">
        <dbReference type="Rhea" id="RHEA:77640"/>
    </physiologicalReaction>
</comment>
<dbReference type="RefSeq" id="XP_022083200.1">
    <property type="nucleotide sequence ID" value="XM_022227508.1"/>
</dbReference>
<dbReference type="Gene3D" id="3.30.540.10">
    <property type="entry name" value="Fructose-1,6-Bisphosphatase, subunit A, domain 1"/>
    <property type="match status" value="1"/>
</dbReference>
<dbReference type="FunFam" id="3.30.540.10:FF:000023">
    <property type="entry name" value="Protein CBR-TAG-231"/>
    <property type="match status" value="1"/>
</dbReference>
<evidence type="ECO:0000256" key="2">
    <source>
        <dbReference type="ARBA" id="ARBA00009759"/>
    </source>
</evidence>
<evidence type="ECO:0000256" key="7">
    <source>
        <dbReference type="ARBA" id="ARBA00022842"/>
    </source>
</evidence>
<evidence type="ECO:0000256" key="17">
    <source>
        <dbReference type="ARBA" id="ARBA00044554"/>
    </source>
</evidence>